<protein>
    <submittedName>
        <fullName evidence="1">Uncharacterized protein</fullName>
    </submittedName>
</protein>
<sequence length="105" mass="11946">MRVKSFKFKVIRDSESIILSLNFSDLSIEVIRQLISNSIKLEANKECKLLFIGNIDCKLELEDIYNLASFIQSIVGKTLVWDIINDTPKNDEPEDLAGYLIIAPN</sequence>
<dbReference type="Proteomes" id="UP000184192">
    <property type="component" value="Unassembled WGS sequence"/>
</dbReference>
<accession>A0A1M6H2R7</accession>
<dbReference type="EMBL" id="FQZN01000017">
    <property type="protein sequence ID" value="SHJ16487.1"/>
    <property type="molecule type" value="Genomic_DNA"/>
</dbReference>
<keyword evidence="2" id="KW-1185">Reference proteome</keyword>
<reference evidence="2" key="1">
    <citation type="submission" date="2016-11" db="EMBL/GenBank/DDBJ databases">
        <authorList>
            <person name="Varghese N."/>
            <person name="Submissions S."/>
        </authorList>
    </citation>
    <scope>NUCLEOTIDE SEQUENCE [LARGE SCALE GENOMIC DNA]</scope>
    <source>
        <strain evidence="2">DSM 26884</strain>
    </source>
</reference>
<evidence type="ECO:0000313" key="1">
    <source>
        <dbReference type="EMBL" id="SHJ16487.1"/>
    </source>
</evidence>
<organism evidence="1 2">
    <name type="scientific">Bacteroides stercorirosoris</name>
    <dbReference type="NCBI Taxonomy" id="871324"/>
    <lineage>
        <taxon>Bacteria</taxon>
        <taxon>Pseudomonadati</taxon>
        <taxon>Bacteroidota</taxon>
        <taxon>Bacteroidia</taxon>
        <taxon>Bacteroidales</taxon>
        <taxon>Bacteroidaceae</taxon>
        <taxon>Bacteroides</taxon>
    </lineage>
</organism>
<dbReference type="RefSeq" id="WP_025834468.1">
    <property type="nucleotide sequence ID" value="NZ_FQZN01000017.1"/>
</dbReference>
<evidence type="ECO:0000313" key="2">
    <source>
        <dbReference type="Proteomes" id="UP000184192"/>
    </source>
</evidence>
<proteinExistence type="predicted"/>
<dbReference type="AlphaFoldDB" id="A0A1M6H2R7"/>
<dbReference type="GeneID" id="92712865"/>
<gene>
    <name evidence="1" type="ORF">SAMN05444350_11711</name>
</gene>
<name>A0A1M6H2R7_9BACE</name>